<evidence type="ECO:0000313" key="2">
    <source>
        <dbReference type="Proteomes" id="UP001151760"/>
    </source>
</evidence>
<evidence type="ECO:0000313" key="1">
    <source>
        <dbReference type="EMBL" id="GJT53290.1"/>
    </source>
</evidence>
<sequence>MGTEMLEKWKDVGGLRGLIVAGPTDGVTDCANMDTIRLRWGSKGSWGKCSTAKSRITCDNINGNTTLSEAYGVSLRITSGVRVRVIPGIVYHDLYLGEKALIERENVGFDLTKSNLCPSFVEDLTAKGVGLRVADSHTGNHREDGFTPLETIRRFLCIFGSKSLFELEGKAFKPERRVRHQ</sequence>
<keyword evidence="2" id="KW-1185">Reference proteome</keyword>
<accession>A0ABQ5EQS1</accession>
<comment type="caution">
    <text evidence="1">The sequence shown here is derived from an EMBL/GenBank/DDBJ whole genome shotgun (WGS) entry which is preliminary data.</text>
</comment>
<protein>
    <submittedName>
        <fullName evidence="1">Uncharacterized protein</fullName>
    </submittedName>
</protein>
<organism evidence="1 2">
    <name type="scientific">Tanacetum coccineum</name>
    <dbReference type="NCBI Taxonomy" id="301880"/>
    <lineage>
        <taxon>Eukaryota</taxon>
        <taxon>Viridiplantae</taxon>
        <taxon>Streptophyta</taxon>
        <taxon>Embryophyta</taxon>
        <taxon>Tracheophyta</taxon>
        <taxon>Spermatophyta</taxon>
        <taxon>Magnoliopsida</taxon>
        <taxon>eudicotyledons</taxon>
        <taxon>Gunneridae</taxon>
        <taxon>Pentapetalae</taxon>
        <taxon>asterids</taxon>
        <taxon>campanulids</taxon>
        <taxon>Asterales</taxon>
        <taxon>Asteraceae</taxon>
        <taxon>Asteroideae</taxon>
        <taxon>Anthemideae</taxon>
        <taxon>Anthemidinae</taxon>
        <taxon>Tanacetum</taxon>
    </lineage>
</organism>
<dbReference type="Proteomes" id="UP001151760">
    <property type="component" value="Unassembled WGS sequence"/>
</dbReference>
<reference evidence="1" key="2">
    <citation type="submission" date="2022-01" db="EMBL/GenBank/DDBJ databases">
        <authorList>
            <person name="Yamashiro T."/>
            <person name="Shiraishi A."/>
            <person name="Satake H."/>
            <person name="Nakayama K."/>
        </authorList>
    </citation>
    <scope>NUCLEOTIDE SEQUENCE</scope>
</reference>
<name>A0ABQ5EQS1_9ASTR</name>
<gene>
    <name evidence="1" type="ORF">Tco_0988344</name>
</gene>
<proteinExistence type="predicted"/>
<reference evidence="1" key="1">
    <citation type="journal article" date="2022" name="Int. J. Mol. Sci.">
        <title>Draft Genome of Tanacetum Coccineum: Genomic Comparison of Closely Related Tanacetum-Family Plants.</title>
        <authorList>
            <person name="Yamashiro T."/>
            <person name="Shiraishi A."/>
            <person name="Nakayama K."/>
            <person name="Satake H."/>
        </authorList>
    </citation>
    <scope>NUCLEOTIDE SEQUENCE</scope>
</reference>
<dbReference type="EMBL" id="BQNB010016574">
    <property type="protein sequence ID" value="GJT53290.1"/>
    <property type="molecule type" value="Genomic_DNA"/>
</dbReference>